<dbReference type="RefSeq" id="WP_213146322.1">
    <property type="nucleotide sequence ID" value="NZ_JAGYPE020000094.1"/>
</dbReference>
<dbReference type="Gene3D" id="2.130.10.10">
    <property type="entry name" value="YVTN repeat-like/Quinoprotein amine dehydrogenase"/>
    <property type="match status" value="1"/>
</dbReference>
<dbReference type="InterPro" id="IPR015943">
    <property type="entry name" value="WD40/YVTN_repeat-like_dom_sf"/>
</dbReference>
<dbReference type="Proteomes" id="UP000677265">
    <property type="component" value="Unassembled WGS sequence"/>
</dbReference>
<dbReference type="SUPFAM" id="SSF82171">
    <property type="entry name" value="DPP6 N-terminal domain-like"/>
    <property type="match status" value="1"/>
</dbReference>
<accession>A0A942T500</accession>
<reference evidence="1" key="1">
    <citation type="submission" date="2021-05" db="EMBL/GenBank/DDBJ databases">
        <title>Novel Bacillus species.</title>
        <authorList>
            <person name="Liu G."/>
        </authorList>
    </citation>
    <scope>NUCLEOTIDE SEQUENCE</scope>
    <source>
        <strain evidence="1 3">FJAT-50051</strain>
    </source>
</reference>
<dbReference type="EMBL" id="JAGYPE020000094">
    <property type="protein sequence ID" value="MCH6269365.1"/>
    <property type="molecule type" value="Genomic_DNA"/>
</dbReference>
<organism evidence="1">
    <name type="scientific">Neobacillus citreus</name>
    <dbReference type="NCBI Taxonomy" id="2833578"/>
    <lineage>
        <taxon>Bacteria</taxon>
        <taxon>Bacillati</taxon>
        <taxon>Bacillota</taxon>
        <taxon>Bacilli</taxon>
        <taxon>Bacillales</taxon>
        <taxon>Bacillaceae</taxon>
        <taxon>Neobacillus</taxon>
    </lineage>
</organism>
<name>A0A942T500_9BACI</name>
<dbReference type="EMBL" id="JAGYPE010000007">
    <property type="protein sequence ID" value="MBS4186525.1"/>
    <property type="molecule type" value="Genomic_DNA"/>
</dbReference>
<evidence type="ECO:0000313" key="3">
    <source>
        <dbReference type="Proteomes" id="UP000677265"/>
    </source>
</evidence>
<protein>
    <submittedName>
        <fullName evidence="1">Uncharacterized protein</fullName>
    </submittedName>
</protein>
<keyword evidence="3" id="KW-1185">Reference proteome</keyword>
<proteinExistence type="predicted"/>
<comment type="caution">
    <text evidence="1">The sequence shown here is derived from an EMBL/GenBank/DDBJ whole genome shotgun (WGS) entry which is preliminary data.</text>
</comment>
<evidence type="ECO:0000313" key="1">
    <source>
        <dbReference type="EMBL" id="MBS4186525.1"/>
    </source>
</evidence>
<evidence type="ECO:0000313" key="2">
    <source>
        <dbReference type="EMBL" id="MCH6269365.1"/>
    </source>
</evidence>
<gene>
    <name evidence="2" type="ORF">KHB02_027925</name>
    <name evidence="1" type="ORF">KHB02_34740</name>
</gene>
<sequence length="612" mass="67900">MMTNRRAVDHGIQVNAEESRTAAICINRAGEERLVIAAKGFVLIIDPETEETRQLFFPEQHIDYPFASYSSEDGLFYTGAGNMLMVIDPFKGEFFDYQWIENGEEIVGFSFAEDCSGQIYFSSYPSCHLLQYCPKTKTIHDHGQMDKTEKYPASTAVDRHGWVYLGIGTERKNIVAFHPDTKERKTLVPPTERTRGAGYVYQGKDGNVYGHWEASDLKDVNKSLIWYEFFAGGCSLTSHAADSRYSGEGFNRIHRNGEGCWRVLEHRMAEGFLFIKKQQDSAKKITLQYQSEGAALSTLISADNRYIYGTSMHPMQLFRYEVTAQQATNFGGAVLEKGGGGNIPAYAVQGTRLIGFAYAGGKIYEINLEKPIQHLENSRNPRLISEHLDIHRPRCAAAHPDGSHIVWGGFPGYGMTGGGLGIYLVDSRTNTVLPHTSVVPNQSTVCLGVLRSGDIVGGTSIETPGGASTKEQEGKLFLFDWTKQEVGFRISPIPGSKEISQLFVDVRDLVHGLTIEGIYFVFDPQSRKVLFQKDFSGYGAPVRTGFVGSTEQPALYGLLNQAIIKIEITGPEPREPEVHALLANRATSGMVYHDGWIYYGSGSHLMSIKVES</sequence>
<dbReference type="AlphaFoldDB" id="A0A942T500"/>